<evidence type="ECO:0000259" key="1">
    <source>
        <dbReference type="Pfam" id="PF03732"/>
    </source>
</evidence>
<proteinExistence type="predicted"/>
<evidence type="ECO:0000313" key="2">
    <source>
        <dbReference type="EMBL" id="CAB4299752.1"/>
    </source>
</evidence>
<name>A0A6J5WJF5_PRUAR</name>
<sequence length="275" mass="31292">MEVPQKVPIQMIVKGYKPQTPTELAVEAAKGICKSPFTNDILKAKKPANFTQPKFKLFEGVAEPIEHIYHFQQQMVLESEDEALLCKLFPSSLSRSALTWFRQLKPKSIGSFNELCEAFISQYVCNQRRKKDITALFSIKQKAGESLKDYLKRFKEEISTLETYDSHTVSLAFLEGVTPRTKMHKSLVKTPPLDMREVLAWVDGIIRLEEEELALSKLTTSAISAQKHSYEMIQGSRTNFPSGNLHNQARTNSPPTKLTVSLAKLFHENKGKWIF</sequence>
<dbReference type="Pfam" id="PF03732">
    <property type="entry name" value="Retrotrans_gag"/>
    <property type="match status" value="1"/>
</dbReference>
<accession>A0A6J5WJF5</accession>
<dbReference type="EMBL" id="CAEKKB010000002">
    <property type="protein sequence ID" value="CAB4299752.1"/>
    <property type="molecule type" value="Genomic_DNA"/>
</dbReference>
<dbReference type="Proteomes" id="UP000507245">
    <property type="component" value="Unassembled WGS sequence"/>
</dbReference>
<dbReference type="PANTHER" id="PTHR33223">
    <property type="entry name" value="CCHC-TYPE DOMAIN-CONTAINING PROTEIN"/>
    <property type="match status" value="1"/>
</dbReference>
<dbReference type="PANTHER" id="PTHR33223:SF10">
    <property type="entry name" value="AMINOTRANSFERASE-LIKE PLANT MOBILE DOMAIN-CONTAINING PROTEIN"/>
    <property type="match status" value="1"/>
</dbReference>
<dbReference type="AlphaFoldDB" id="A0A6J5WJF5"/>
<reference evidence="3" key="1">
    <citation type="journal article" date="2020" name="Genome Biol.">
        <title>Gamete binning: chromosome-level and haplotype-resolved genome assembly enabled by high-throughput single-cell sequencing of gamete genomes.</title>
        <authorList>
            <person name="Campoy J.A."/>
            <person name="Sun H."/>
            <person name="Goel M."/>
            <person name="Jiao W.-B."/>
            <person name="Folz-Donahue K."/>
            <person name="Wang N."/>
            <person name="Rubio M."/>
            <person name="Liu C."/>
            <person name="Kukat C."/>
            <person name="Ruiz D."/>
            <person name="Huettel B."/>
            <person name="Schneeberger K."/>
        </authorList>
    </citation>
    <scope>NUCLEOTIDE SEQUENCE [LARGE SCALE GENOMIC DNA]</scope>
    <source>
        <strain evidence="3">cv. Rojo Pasion</strain>
    </source>
</reference>
<protein>
    <recommendedName>
        <fullName evidence="1">Retrotransposon gag domain-containing protein</fullName>
    </recommendedName>
</protein>
<dbReference type="OrthoDB" id="1748993at2759"/>
<organism evidence="2 3">
    <name type="scientific">Prunus armeniaca</name>
    <name type="common">Apricot</name>
    <name type="synonym">Armeniaca vulgaris</name>
    <dbReference type="NCBI Taxonomy" id="36596"/>
    <lineage>
        <taxon>Eukaryota</taxon>
        <taxon>Viridiplantae</taxon>
        <taxon>Streptophyta</taxon>
        <taxon>Embryophyta</taxon>
        <taxon>Tracheophyta</taxon>
        <taxon>Spermatophyta</taxon>
        <taxon>Magnoliopsida</taxon>
        <taxon>eudicotyledons</taxon>
        <taxon>Gunneridae</taxon>
        <taxon>Pentapetalae</taxon>
        <taxon>rosids</taxon>
        <taxon>fabids</taxon>
        <taxon>Rosales</taxon>
        <taxon>Rosaceae</taxon>
        <taxon>Amygdaloideae</taxon>
        <taxon>Amygdaleae</taxon>
        <taxon>Prunus</taxon>
    </lineage>
</organism>
<keyword evidence="3" id="KW-1185">Reference proteome</keyword>
<gene>
    <name evidence="2" type="ORF">ORAREDHAP_LOCUS14400</name>
</gene>
<feature type="domain" description="Retrotransposon gag" evidence="1">
    <location>
        <begin position="87"/>
        <end position="178"/>
    </location>
</feature>
<dbReference type="InterPro" id="IPR005162">
    <property type="entry name" value="Retrotrans_gag_dom"/>
</dbReference>
<evidence type="ECO:0000313" key="3">
    <source>
        <dbReference type="Proteomes" id="UP000507245"/>
    </source>
</evidence>